<comment type="caution">
    <text evidence="2">The sequence shown here is derived from an EMBL/GenBank/DDBJ whole genome shotgun (WGS) entry which is preliminary data.</text>
</comment>
<dbReference type="AlphaFoldDB" id="A0A0F4G8M6"/>
<dbReference type="Proteomes" id="UP000033647">
    <property type="component" value="Unassembled WGS sequence"/>
</dbReference>
<sequence length="601" mass="67731">MAYGLGLPTPPDEQPEAQRAMTADHSRSSSSGSDSAWERTSSHSDTSSVYSPSSDSGTSSASDIATHRFRSLRAEVELLVRDNEYFDRLPSRRSSTRSGALKWTILRVAVPCAAICLVVMAWTVALCPGQHQVVHFEYEQDLVPTIRPSDFKALAKIGFNLPARWMEWINEPPLGMSNWWQQDGANEPGTVQHQLFELRELGASYQKREEKRKGKRQSWAEDLAENADWVERVERCSQRGMDMKDSAWIKHQFASVADALLPHPHGRSACRTLQSANPTRMKNLGKLVDDVLNHLPLELETLEFYLDAMASLQGLSEAQMDTVNKEIRAITVKAAERRFDPILPVFSWRAPSHIALLSDSEKIHIALAREEYGVLTFLSLLSYALQPAMRERREKILGLRAQLESLKDQISATGPLDQRSRTLTAATGLPSMHDLDVVIREKHLNVQTIRSSAKEWKRTRTLDLKKDQSSSNQFLGYSPIKSSTTIFSRIRSSSIVRIPFSSTPYSQKLARVSRRLHHLVWTDPNTGAASWHWEGSGPSSHGLVDPKRRIEKALLFAGLDLGGPGVDEVAENRRYQMVPREDGEDVRLSWEDDYKSKAERV</sequence>
<evidence type="ECO:0000313" key="2">
    <source>
        <dbReference type="EMBL" id="KJX93743.1"/>
    </source>
</evidence>
<organism evidence="2 3">
    <name type="scientific">Zymoseptoria brevis</name>
    <dbReference type="NCBI Taxonomy" id="1047168"/>
    <lineage>
        <taxon>Eukaryota</taxon>
        <taxon>Fungi</taxon>
        <taxon>Dikarya</taxon>
        <taxon>Ascomycota</taxon>
        <taxon>Pezizomycotina</taxon>
        <taxon>Dothideomycetes</taxon>
        <taxon>Dothideomycetidae</taxon>
        <taxon>Mycosphaerellales</taxon>
        <taxon>Mycosphaerellaceae</taxon>
        <taxon>Zymoseptoria</taxon>
    </lineage>
</organism>
<reference evidence="2 3" key="1">
    <citation type="submission" date="2015-03" db="EMBL/GenBank/DDBJ databases">
        <title>RNA-seq based gene annotation and comparative genomics of four Zymoseptoria species reveal species-specific pathogenicity related genes and transposable element activity.</title>
        <authorList>
            <person name="Grandaubert J."/>
            <person name="Bhattacharyya A."/>
            <person name="Stukenbrock E.H."/>
        </authorList>
    </citation>
    <scope>NUCLEOTIDE SEQUENCE [LARGE SCALE GENOMIC DNA]</scope>
    <source>
        <strain evidence="2 3">Zb18110</strain>
    </source>
</reference>
<keyword evidence="3" id="KW-1185">Reference proteome</keyword>
<feature type="compositionally biased region" description="Low complexity" evidence="1">
    <location>
        <begin position="43"/>
        <end position="62"/>
    </location>
</feature>
<accession>A0A0F4G8M6</accession>
<gene>
    <name evidence="2" type="ORF">TI39_contig4264g00004</name>
</gene>
<evidence type="ECO:0000256" key="1">
    <source>
        <dbReference type="SAM" id="MobiDB-lite"/>
    </source>
</evidence>
<feature type="region of interest" description="Disordered" evidence="1">
    <location>
        <begin position="1"/>
        <end position="62"/>
    </location>
</feature>
<evidence type="ECO:0000313" key="3">
    <source>
        <dbReference type="Proteomes" id="UP000033647"/>
    </source>
</evidence>
<dbReference type="EMBL" id="LAFY01004223">
    <property type="protein sequence ID" value="KJX93743.1"/>
    <property type="molecule type" value="Genomic_DNA"/>
</dbReference>
<name>A0A0F4G8M6_9PEZI</name>
<proteinExistence type="predicted"/>
<protein>
    <submittedName>
        <fullName evidence="2">Uncharacterized protein</fullName>
    </submittedName>
</protein>
<dbReference type="OrthoDB" id="10298613at2759"/>